<dbReference type="SUPFAM" id="SSF56112">
    <property type="entry name" value="Protein kinase-like (PK-like)"/>
    <property type="match status" value="1"/>
</dbReference>
<evidence type="ECO:0000256" key="10">
    <source>
        <dbReference type="ARBA" id="ARBA00022777"/>
    </source>
</evidence>
<reference evidence="19" key="1">
    <citation type="submission" date="2014-07" db="EMBL/GenBank/DDBJ databases">
        <title>Identification of a novel salt tolerance gene in wild soybean by whole-genome sequencing.</title>
        <authorList>
            <person name="Lam H.-M."/>
            <person name="Qi X."/>
            <person name="Li M.-W."/>
            <person name="Liu X."/>
            <person name="Xie M."/>
            <person name="Ni M."/>
            <person name="Xu X."/>
        </authorList>
    </citation>
    <scope>NUCLEOTIDE SEQUENCE [LARGE SCALE GENOMIC DNA]</scope>
    <source>
        <tissue evidence="19">Root</tissue>
    </source>
</reference>
<dbReference type="InterPro" id="IPR008271">
    <property type="entry name" value="Ser/Thr_kinase_AS"/>
</dbReference>
<feature type="transmembrane region" description="Helical" evidence="17">
    <location>
        <begin position="536"/>
        <end position="558"/>
    </location>
</feature>
<dbReference type="InterPro" id="IPR032675">
    <property type="entry name" value="LRR_dom_sf"/>
</dbReference>
<dbReference type="InterPro" id="IPR000719">
    <property type="entry name" value="Prot_kinase_dom"/>
</dbReference>
<dbReference type="GO" id="GO:0016020">
    <property type="term" value="C:membrane"/>
    <property type="evidence" value="ECO:0007669"/>
    <property type="project" value="UniProtKB-SubCell"/>
</dbReference>
<organism evidence="19">
    <name type="scientific">Glycine soja</name>
    <name type="common">Wild soybean</name>
    <dbReference type="NCBI Taxonomy" id="3848"/>
    <lineage>
        <taxon>Eukaryota</taxon>
        <taxon>Viridiplantae</taxon>
        <taxon>Streptophyta</taxon>
        <taxon>Embryophyta</taxon>
        <taxon>Tracheophyta</taxon>
        <taxon>Spermatophyta</taxon>
        <taxon>Magnoliopsida</taxon>
        <taxon>eudicotyledons</taxon>
        <taxon>Gunneridae</taxon>
        <taxon>Pentapetalae</taxon>
        <taxon>rosids</taxon>
        <taxon>fabids</taxon>
        <taxon>Fabales</taxon>
        <taxon>Fabaceae</taxon>
        <taxon>Papilionoideae</taxon>
        <taxon>50 kb inversion clade</taxon>
        <taxon>NPAAA clade</taxon>
        <taxon>indigoferoid/millettioid clade</taxon>
        <taxon>Phaseoleae</taxon>
        <taxon>Glycine</taxon>
        <taxon>Glycine subgen. Soja</taxon>
    </lineage>
</organism>
<evidence type="ECO:0000256" key="8">
    <source>
        <dbReference type="ARBA" id="ARBA00022737"/>
    </source>
</evidence>
<evidence type="ECO:0000256" key="13">
    <source>
        <dbReference type="ARBA" id="ARBA00023136"/>
    </source>
</evidence>
<evidence type="ECO:0000256" key="7">
    <source>
        <dbReference type="ARBA" id="ARBA00022729"/>
    </source>
</evidence>
<dbReference type="Gene3D" id="2.60.120.430">
    <property type="entry name" value="Galactose-binding lectin"/>
    <property type="match status" value="1"/>
</dbReference>
<proteinExistence type="predicted"/>
<keyword evidence="4" id="KW-0433">Leucine-rich repeat</keyword>
<comment type="subcellular location">
    <subcellularLocation>
        <location evidence="1">Membrane</location>
        <topology evidence="1">Single-pass membrane protein</topology>
    </subcellularLocation>
</comment>
<dbReference type="EC" id="2.7.11.1" evidence="2"/>
<feature type="transmembrane region" description="Helical" evidence="17">
    <location>
        <begin position="9"/>
        <end position="28"/>
    </location>
</feature>
<dbReference type="InterPro" id="IPR020635">
    <property type="entry name" value="Tyr_kinase_cat_dom"/>
</dbReference>
<dbReference type="InterPro" id="IPR024788">
    <property type="entry name" value="Malectin-like_Carb-bd_dom"/>
</dbReference>
<dbReference type="GO" id="GO:0004674">
    <property type="term" value="F:protein serine/threonine kinase activity"/>
    <property type="evidence" value="ECO:0007669"/>
    <property type="project" value="UniProtKB-KW"/>
</dbReference>
<dbReference type="PANTHER" id="PTHR45631">
    <property type="entry name" value="OS07G0107800 PROTEIN-RELATED"/>
    <property type="match status" value="1"/>
</dbReference>
<dbReference type="InterPro" id="IPR011009">
    <property type="entry name" value="Kinase-like_dom_sf"/>
</dbReference>
<dbReference type="GO" id="GO:0106310">
    <property type="term" value="F:protein serine kinase activity"/>
    <property type="evidence" value="ECO:0007669"/>
    <property type="project" value="RHEA"/>
</dbReference>
<dbReference type="EMBL" id="KN658181">
    <property type="protein sequence ID" value="KHN20816.1"/>
    <property type="molecule type" value="Genomic_DNA"/>
</dbReference>
<dbReference type="Proteomes" id="UP000053555">
    <property type="component" value="Unassembled WGS sequence"/>
</dbReference>
<evidence type="ECO:0000256" key="1">
    <source>
        <dbReference type="ARBA" id="ARBA00004167"/>
    </source>
</evidence>
<keyword evidence="9 16" id="KW-0547">Nucleotide-binding</keyword>
<evidence type="ECO:0000256" key="2">
    <source>
        <dbReference type="ARBA" id="ARBA00012513"/>
    </source>
</evidence>
<evidence type="ECO:0000256" key="16">
    <source>
        <dbReference type="PROSITE-ProRule" id="PRU10141"/>
    </source>
</evidence>
<dbReference type="Gene3D" id="1.10.510.10">
    <property type="entry name" value="Transferase(Phosphotransferase) domain 1"/>
    <property type="match status" value="2"/>
</dbReference>
<comment type="catalytic activity">
    <reaction evidence="14">
        <text>L-threonyl-[protein] + ATP = O-phospho-L-threonyl-[protein] + ADP + H(+)</text>
        <dbReference type="Rhea" id="RHEA:46608"/>
        <dbReference type="Rhea" id="RHEA-COMP:11060"/>
        <dbReference type="Rhea" id="RHEA-COMP:11605"/>
        <dbReference type="ChEBI" id="CHEBI:15378"/>
        <dbReference type="ChEBI" id="CHEBI:30013"/>
        <dbReference type="ChEBI" id="CHEBI:30616"/>
        <dbReference type="ChEBI" id="CHEBI:61977"/>
        <dbReference type="ChEBI" id="CHEBI:456216"/>
        <dbReference type="EC" id="2.7.11.1"/>
    </reaction>
</comment>
<sequence length="711" mass="80872">MHTDSMRSALVWIFTLNVCLHILFIPGGDSKPHPRFREKITEDYNRGFISIDCGASNDYLDEETSTFYKTDTDFIETGENLLASSQFIDINIPGFGRQLRTLRSFPEGNRNCYTLKPEYKQGEQQSYLIRAMFGYGNYDGKNHPPTFDLYLGVYYWINVNPAKYSYLWTEIIHAPTTDTIQVCLVNIDTGTPFISSLELRPLSTSIYQIMSQSYLYLHGRFDVGGPVETYYKRYKDDIYDRRWYSPDVKDWYKINTTIDVNKSGNDIYKVPAEVLKTAVQSFNRSYDLYYDYEIEWNVLLDKYSRYYVYFHFAEIQQLAPGLRRIINITLNDENILSEPITLEYMKPVTISNKNATQGFVRFSIRATAESDAPPILNAFEVYELITDLNSPTDIKDVDAMENIKRYYGISRIDWQGDPCLPEKFRWSGLDCSYGINPRIISLNLSSSKLGGQIAASVSDLSELQSLDVSDNSLNGFVPESLSQLEYLRILNIGGNKLSGSIPAKLIERSKNGSLILSVDGNQNLCTSTPCHKRNRVVIPLVATLAGAFILLAVSLFVFRRVQVVVSMKKLKFSNKMEYVDSKKQEFSYSEVQMITNNFERVVGKGGFGTVYYGCIGETQVAVKMLSHSTQGESQTFLGWEQRFQIALDSTIGLEYLHNGCKPPIIHRDVKTRNILLDENLRAKISDFGLSRIFSDDGDTHISTAIIAGTPG</sequence>
<keyword evidence="19" id="KW-0675">Receptor</keyword>
<dbReference type="FunFam" id="1.10.510.10:FF:001023">
    <property type="entry name" value="Os07g0541700 protein"/>
    <property type="match status" value="1"/>
</dbReference>
<dbReference type="Gene3D" id="3.80.10.10">
    <property type="entry name" value="Ribonuclease Inhibitor"/>
    <property type="match status" value="1"/>
</dbReference>
<evidence type="ECO:0000256" key="11">
    <source>
        <dbReference type="ARBA" id="ARBA00022840"/>
    </source>
</evidence>
<evidence type="ECO:0000256" key="15">
    <source>
        <dbReference type="ARBA" id="ARBA00048679"/>
    </source>
</evidence>
<dbReference type="PANTHER" id="PTHR45631:SF212">
    <property type="entry name" value="PROTEIN KINASE DOMAIN-CONTAINING PROTEIN"/>
    <property type="match status" value="1"/>
</dbReference>
<dbReference type="PROSITE" id="PS50011">
    <property type="entry name" value="PROTEIN_KINASE_DOM"/>
    <property type="match status" value="1"/>
</dbReference>
<evidence type="ECO:0000259" key="18">
    <source>
        <dbReference type="PROSITE" id="PS50011"/>
    </source>
</evidence>
<keyword evidence="6 17" id="KW-0812">Transmembrane</keyword>
<keyword evidence="3" id="KW-0723">Serine/threonine-protein kinase</keyword>
<evidence type="ECO:0000256" key="17">
    <source>
        <dbReference type="SAM" id="Phobius"/>
    </source>
</evidence>
<evidence type="ECO:0000313" key="19">
    <source>
        <dbReference type="EMBL" id="KHN20816.1"/>
    </source>
</evidence>
<dbReference type="GO" id="GO:0005524">
    <property type="term" value="F:ATP binding"/>
    <property type="evidence" value="ECO:0007669"/>
    <property type="project" value="UniProtKB-UniRule"/>
</dbReference>
<evidence type="ECO:0000256" key="14">
    <source>
        <dbReference type="ARBA" id="ARBA00047899"/>
    </source>
</evidence>
<dbReference type="InterPro" id="IPR017441">
    <property type="entry name" value="Protein_kinase_ATP_BS"/>
</dbReference>
<dbReference type="PROSITE" id="PS00108">
    <property type="entry name" value="PROTEIN_KINASE_ST"/>
    <property type="match status" value="1"/>
</dbReference>
<dbReference type="GO" id="GO:0004713">
    <property type="term" value="F:protein tyrosine kinase activity"/>
    <property type="evidence" value="ECO:0007669"/>
    <property type="project" value="InterPro"/>
</dbReference>
<evidence type="ECO:0000256" key="9">
    <source>
        <dbReference type="ARBA" id="ARBA00022741"/>
    </source>
</evidence>
<keyword evidence="7" id="KW-0732">Signal</keyword>
<dbReference type="InterPro" id="IPR001245">
    <property type="entry name" value="Ser-Thr/Tyr_kinase_cat_dom"/>
</dbReference>
<feature type="domain" description="Protein kinase" evidence="18">
    <location>
        <begin position="486"/>
        <end position="711"/>
    </location>
</feature>
<keyword evidence="11 16" id="KW-0067">ATP-binding</keyword>
<keyword evidence="10 19" id="KW-0418">Kinase</keyword>
<keyword evidence="5 19" id="KW-0808">Transferase</keyword>
<dbReference type="SMART" id="SM00219">
    <property type="entry name" value="TyrKc"/>
    <property type="match status" value="1"/>
</dbReference>
<protein>
    <recommendedName>
        <fullName evidence="2">non-specific serine/threonine protein kinase</fullName>
        <ecNumber evidence="2">2.7.11.1</ecNumber>
    </recommendedName>
</protein>
<evidence type="ECO:0000256" key="5">
    <source>
        <dbReference type="ARBA" id="ARBA00022679"/>
    </source>
</evidence>
<feature type="binding site" evidence="16">
    <location>
        <position position="623"/>
    </location>
    <ligand>
        <name>ATP</name>
        <dbReference type="ChEBI" id="CHEBI:30616"/>
    </ligand>
</feature>
<gene>
    <name evidence="19" type="ORF">glysoja_049514</name>
</gene>
<keyword evidence="8" id="KW-0677">Repeat</keyword>
<dbReference type="Pfam" id="PF13855">
    <property type="entry name" value="LRR_8"/>
    <property type="match status" value="1"/>
</dbReference>
<evidence type="ECO:0000256" key="4">
    <source>
        <dbReference type="ARBA" id="ARBA00022614"/>
    </source>
</evidence>
<comment type="catalytic activity">
    <reaction evidence="15">
        <text>L-seryl-[protein] + ATP = O-phospho-L-seryl-[protein] + ADP + H(+)</text>
        <dbReference type="Rhea" id="RHEA:17989"/>
        <dbReference type="Rhea" id="RHEA-COMP:9863"/>
        <dbReference type="Rhea" id="RHEA-COMP:11604"/>
        <dbReference type="ChEBI" id="CHEBI:15378"/>
        <dbReference type="ChEBI" id="CHEBI:29999"/>
        <dbReference type="ChEBI" id="CHEBI:30616"/>
        <dbReference type="ChEBI" id="CHEBI:83421"/>
        <dbReference type="ChEBI" id="CHEBI:456216"/>
        <dbReference type="EC" id="2.7.11.1"/>
    </reaction>
</comment>
<dbReference type="InterPro" id="IPR001611">
    <property type="entry name" value="Leu-rich_rpt"/>
</dbReference>
<dbReference type="SUPFAM" id="SSF52058">
    <property type="entry name" value="L domain-like"/>
    <property type="match status" value="1"/>
</dbReference>
<evidence type="ECO:0000256" key="3">
    <source>
        <dbReference type="ARBA" id="ARBA00022527"/>
    </source>
</evidence>
<evidence type="ECO:0000256" key="12">
    <source>
        <dbReference type="ARBA" id="ARBA00022989"/>
    </source>
</evidence>
<dbReference type="Pfam" id="PF12819">
    <property type="entry name" value="Malectin_like"/>
    <property type="match status" value="1"/>
</dbReference>
<dbReference type="FunFam" id="3.80.10.10:FF:000129">
    <property type="entry name" value="Leucine-rich repeat receptor-like kinase"/>
    <property type="match status" value="1"/>
</dbReference>
<keyword evidence="13 17" id="KW-0472">Membrane</keyword>
<accession>A0A0B2QH51</accession>
<dbReference type="Pfam" id="PF07714">
    <property type="entry name" value="PK_Tyr_Ser-Thr"/>
    <property type="match status" value="1"/>
</dbReference>
<name>A0A0B2QH51_GLYSO</name>
<keyword evidence="12 17" id="KW-1133">Transmembrane helix</keyword>
<evidence type="ECO:0000256" key="6">
    <source>
        <dbReference type="ARBA" id="ARBA00022692"/>
    </source>
</evidence>
<dbReference type="AlphaFoldDB" id="A0A0B2QH51"/>
<dbReference type="PROSITE" id="PS00107">
    <property type="entry name" value="PROTEIN_KINASE_ATP"/>
    <property type="match status" value="1"/>
</dbReference>